<dbReference type="InterPro" id="IPR035985">
    <property type="entry name" value="Ubiquitin-activating_enz"/>
</dbReference>
<organism evidence="3 4">
    <name type="scientific">Niastella koreensis</name>
    <dbReference type="NCBI Taxonomy" id="354356"/>
    <lineage>
        <taxon>Bacteria</taxon>
        <taxon>Pseudomonadati</taxon>
        <taxon>Bacteroidota</taxon>
        <taxon>Chitinophagia</taxon>
        <taxon>Chitinophagales</taxon>
        <taxon>Chitinophagaceae</taxon>
        <taxon>Niastella</taxon>
    </lineage>
</organism>
<feature type="domain" description="Prokaryotic E2 family B" evidence="2">
    <location>
        <begin position="40"/>
        <end position="140"/>
    </location>
</feature>
<evidence type="ECO:0000259" key="2">
    <source>
        <dbReference type="Pfam" id="PF14461"/>
    </source>
</evidence>
<proteinExistence type="predicted"/>
<evidence type="ECO:0000313" key="4">
    <source>
        <dbReference type="Proteomes" id="UP000192277"/>
    </source>
</evidence>
<dbReference type="Pfam" id="PF14461">
    <property type="entry name" value="Prok-E2_B"/>
    <property type="match status" value="1"/>
</dbReference>
<keyword evidence="4" id="KW-1185">Reference proteome</keyword>
<reference evidence="3 4" key="1">
    <citation type="submission" date="2016-04" db="EMBL/GenBank/DDBJ databases">
        <authorList>
            <person name="Chen L."/>
            <person name="Zhuang W."/>
            <person name="Wang G."/>
        </authorList>
    </citation>
    <scope>NUCLEOTIDE SEQUENCE [LARGE SCALE GENOMIC DNA]</scope>
    <source>
        <strain evidence="4">GR20</strain>
    </source>
</reference>
<dbReference type="SUPFAM" id="SSF69572">
    <property type="entry name" value="Activating enzymes of the ubiquitin-like proteins"/>
    <property type="match status" value="1"/>
</dbReference>
<dbReference type="Gene3D" id="3.40.50.720">
    <property type="entry name" value="NAD(P)-binding Rossmann-like Domain"/>
    <property type="match status" value="1"/>
</dbReference>
<dbReference type="Pfam" id="PF00899">
    <property type="entry name" value="ThiF"/>
    <property type="match status" value="1"/>
</dbReference>
<dbReference type="PANTHER" id="PTHR43267">
    <property type="entry name" value="TRNA THREONYLCARBAMOYLADENOSINE DEHYDRATASE"/>
    <property type="match status" value="1"/>
</dbReference>
<dbReference type="InterPro" id="IPR032701">
    <property type="entry name" value="Prok-E2_B_dom"/>
</dbReference>
<dbReference type="Proteomes" id="UP000192277">
    <property type="component" value="Unassembled WGS sequence"/>
</dbReference>
<accession>A0ABX3NSR1</accession>
<feature type="domain" description="THIF-type NAD/FAD binding fold" evidence="1">
    <location>
        <begin position="310"/>
        <end position="475"/>
    </location>
</feature>
<dbReference type="InterPro" id="IPR045886">
    <property type="entry name" value="ThiF/MoeB/HesA"/>
</dbReference>
<evidence type="ECO:0008006" key="5">
    <source>
        <dbReference type="Google" id="ProtNLM"/>
    </source>
</evidence>
<dbReference type="InterPro" id="IPR000594">
    <property type="entry name" value="ThiF_NAD_FAD-bd"/>
</dbReference>
<protein>
    <recommendedName>
        <fullName evidence="5">UBA/THIF-type NAD/FAD binding protein</fullName>
    </recommendedName>
</protein>
<dbReference type="RefSeq" id="WP_014222142.1">
    <property type="nucleotide sequence ID" value="NZ_LWBO01000022.1"/>
</dbReference>
<comment type="caution">
    <text evidence="3">The sequence shown here is derived from an EMBL/GenBank/DDBJ whole genome shotgun (WGS) entry which is preliminary data.</text>
</comment>
<gene>
    <name evidence="3" type="ORF">A4D02_34725</name>
</gene>
<name>A0ABX3NSR1_9BACT</name>
<evidence type="ECO:0000313" key="3">
    <source>
        <dbReference type="EMBL" id="OQP45106.1"/>
    </source>
</evidence>
<dbReference type="EMBL" id="LWBO01000022">
    <property type="protein sequence ID" value="OQP45106.1"/>
    <property type="molecule type" value="Genomic_DNA"/>
</dbReference>
<evidence type="ECO:0000259" key="1">
    <source>
        <dbReference type="Pfam" id="PF00899"/>
    </source>
</evidence>
<dbReference type="PANTHER" id="PTHR43267:SF1">
    <property type="entry name" value="TRNA THREONYLCARBAMOYLADENOSINE DEHYDRATASE"/>
    <property type="match status" value="1"/>
</dbReference>
<sequence>MMDVAAFTKLVKSAGILDNVVEAETPALLKGGLVFSVLGEVNINNKQLKLCISASSRFPLHAPVIYFINHNEYDRIPHVQGDGLICYAQEDAIVLDIDNPIGVIRECLKMAISTVADGFAKKNEGDFYNEYETYWRRLKDAIPILTVIPIDDHIKVIHYLKIPNRDIMFAWSSEIDGEKILNRLITNQNKQIRHYYGVFIPLQKGAKIYIPKDDEELDINHIREITLTNLSPENKKRLEIIQATGKIEDLLIYCLPQPNDHHSLFGVRVKNIAFGKHPLFSSGRKFSLIPLTVQRIDKEHMLTRAGTGRKYLDKRILVIGGGSVGGYLCDELIKSAIVNVDIVDGDSLIPDNCYRHTCGIKYVLMNKAEAIKSKLETFYPHANINAINTNFETAFEDGKLKLNKYDTIIVATGNATLNQYLNRLFRVEASKTPVIYCWLDPLGIGGHCLITNITQYGCFQCLYTNEDLHNIASFTNKEQPKSFSKSITGCGAAYIPYGSLDAIQTAIIVVRNLLRIFEGEVAQNCVESWKGNADLFLSEGYKLASRYFQSIEELERSKHLFYQPNCTICGRQRTDLQTE</sequence>